<evidence type="ECO:0000313" key="2">
    <source>
        <dbReference type="EMBL" id="KAL0147133.1"/>
    </source>
</evidence>
<feature type="region of interest" description="Disordered" evidence="1">
    <location>
        <begin position="17"/>
        <end position="119"/>
    </location>
</feature>
<feature type="compositionally biased region" description="Polar residues" evidence="1">
    <location>
        <begin position="69"/>
        <end position="79"/>
    </location>
</feature>
<gene>
    <name evidence="2" type="ORF">M9458_057657</name>
</gene>
<reference evidence="2 3" key="1">
    <citation type="submission" date="2024-05" db="EMBL/GenBank/DDBJ databases">
        <title>Genome sequencing and assembly of Indian major carp, Cirrhinus mrigala (Hamilton, 1822).</title>
        <authorList>
            <person name="Mohindra V."/>
            <person name="Chowdhury L.M."/>
            <person name="Lal K."/>
            <person name="Jena J.K."/>
        </authorList>
    </citation>
    <scope>NUCLEOTIDE SEQUENCE [LARGE SCALE GENOMIC DNA]</scope>
    <source>
        <strain evidence="2">CM1030</strain>
        <tissue evidence="2">Blood</tissue>
    </source>
</reference>
<evidence type="ECO:0000256" key="1">
    <source>
        <dbReference type="SAM" id="MobiDB-lite"/>
    </source>
</evidence>
<feature type="compositionally biased region" description="Polar residues" evidence="1">
    <location>
        <begin position="26"/>
        <end position="36"/>
    </location>
</feature>
<dbReference type="AlphaFoldDB" id="A0ABD0MDK6"/>
<protein>
    <submittedName>
        <fullName evidence="2">Uncharacterized protein</fullName>
    </submittedName>
</protein>
<feature type="compositionally biased region" description="Low complexity" evidence="1">
    <location>
        <begin position="107"/>
        <end position="119"/>
    </location>
</feature>
<feature type="compositionally biased region" description="Basic and acidic residues" evidence="1">
    <location>
        <begin position="37"/>
        <end position="50"/>
    </location>
</feature>
<sequence>MARRPLVVSGLNFMDQVRDIAPPPSSGFQKLQTQNNPRERWSRAEVHVEDLGTEAGPAEQGTRAEPAGQEQTEQETSMAEQETTTAGQTEQKTSTVEQKEQETIRLEQTTTVEQTATRT</sequence>
<evidence type="ECO:0000313" key="3">
    <source>
        <dbReference type="Proteomes" id="UP001529510"/>
    </source>
</evidence>
<organism evidence="2 3">
    <name type="scientific">Cirrhinus mrigala</name>
    <name type="common">Mrigala</name>
    <dbReference type="NCBI Taxonomy" id="683832"/>
    <lineage>
        <taxon>Eukaryota</taxon>
        <taxon>Metazoa</taxon>
        <taxon>Chordata</taxon>
        <taxon>Craniata</taxon>
        <taxon>Vertebrata</taxon>
        <taxon>Euteleostomi</taxon>
        <taxon>Actinopterygii</taxon>
        <taxon>Neopterygii</taxon>
        <taxon>Teleostei</taxon>
        <taxon>Ostariophysi</taxon>
        <taxon>Cypriniformes</taxon>
        <taxon>Cyprinidae</taxon>
        <taxon>Labeoninae</taxon>
        <taxon>Labeonini</taxon>
        <taxon>Cirrhinus</taxon>
    </lineage>
</organism>
<dbReference type="Proteomes" id="UP001529510">
    <property type="component" value="Unassembled WGS sequence"/>
</dbReference>
<name>A0ABD0MDK6_CIRMR</name>
<comment type="caution">
    <text evidence="2">The sequence shown here is derived from an EMBL/GenBank/DDBJ whole genome shotgun (WGS) entry which is preliminary data.</text>
</comment>
<dbReference type="EMBL" id="JAMKFB020000831">
    <property type="protein sequence ID" value="KAL0147133.1"/>
    <property type="molecule type" value="Genomic_DNA"/>
</dbReference>
<proteinExistence type="predicted"/>
<feature type="compositionally biased region" description="Low complexity" evidence="1">
    <location>
        <begin position="80"/>
        <end position="95"/>
    </location>
</feature>
<accession>A0ABD0MDK6</accession>
<feature type="non-terminal residue" evidence="2">
    <location>
        <position position="119"/>
    </location>
</feature>
<keyword evidence="3" id="KW-1185">Reference proteome</keyword>